<evidence type="ECO:0000313" key="2">
    <source>
        <dbReference type="Proteomes" id="UP000030451"/>
    </source>
</evidence>
<sequence>MLGCNDYDYIEIVCMFRYPVVLTLKSGDKVQGTAIDTVRNDNKEECVLLETANGSSHVLLDSIVQLEVSVDNPHFKKKVFVNEPQNKE</sequence>
<dbReference type="InterPro" id="IPR009778">
    <property type="entry name" value="ROF"/>
</dbReference>
<proteinExistence type="predicted"/>
<dbReference type="EMBL" id="JRWP01000038">
    <property type="protein sequence ID" value="KGY07781.1"/>
    <property type="molecule type" value="Genomic_DNA"/>
</dbReference>
<accession>A0A0A5HW87</accession>
<dbReference type="InterPro" id="IPR038626">
    <property type="entry name" value="Rof-like_sf"/>
</dbReference>
<dbReference type="InterPro" id="IPR023534">
    <property type="entry name" value="Rof/RNase_P-like"/>
</dbReference>
<gene>
    <name evidence="1" type="ORF">NM06_15480</name>
</gene>
<evidence type="ECO:0000313" key="1">
    <source>
        <dbReference type="EMBL" id="KGY07781.1"/>
    </source>
</evidence>
<reference evidence="1 2" key="1">
    <citation type="submission" date="2014-10" db="EMBL/GenBank/DDBJ databases">
        <title>Genome sequencing of Vibrio sinaloensis T08.</title>
        <authorList>
            <person name="Chan K.-G."/>
            <person name="Mohamad N.I."/>
        </authorList>
    </citation>
    <scope>NUCLEOTIDE SEQUENCE [LARGE SCALE GENOMIC DNA]</scope>
    <source>
        <strain evidence="1 2">T08</strain>
    </source>
</reference>
<organism evidence="1 2">
    <name type="scientific">Photobacterium sp. (strain ATCC 43367)</name>
    <dbReference type="NCBI Taxonomy" id="379097"/>
    <lineage>
        <taxon>Bacteria</taxon>
        <taxon>Pseudomonadati</taxon>
        <taxon>Pseudomonadota</taxon>
        <taxon>Gammaproteobacteria</taxon>
        <taxon>Vibrionales</taxon>
        <taxon>Vibrionaceae</taxon>
        <taxon>Vibrio</taxon>
        <taxon>Vibrio oreintalis group</taxon>
    </lineage>
</organism>
<name>A0A0A5HW87_PHOS4</name>
<dbReference type="AlphaFoldDB" id="A0A0A5HW87"/>
<protein>
    <submittedName>
        <fullName evidence="1">Transcriptional antiterminator Rof</fullName>
    </submittedName>
</protein>
<dbReference type="OrthoDB" id="5344363at2"/>
<comment type="caution">
    <text evidence="1">The sequence shown here is derived from an EMBL/GenBank/DDBJ whole genome shotgun (WGS) entry which is preliminary data.</text>
</comment>
<dbReference type="RefSeq" id="WP_038191920.1">
    <property type="nucleotide sequence ID" value="NZ_JRWP01000038.1"/>
</dbReference>
<dbReference type="STRING" id="379097.SE23_15315"/>
<dbReference type="Pfam" id="PF07073">
    <property type="entry name" value="ROF"/>
    <property type="match status" value="1"/>
</dbReference>
<dbReference type="Proteomes" id="UP000030451">
    <property type="component" value="Unassembled WGS sequence"/>
</dbReference>
<dbReference type="Gene3D" id="2.30.30.400">
    <property type="entry name" value="Rof-like"/>
    <property type="match status" value="1"/>
</dbReference>
<dbReference type="SUPFAM" id="SSF101744">
    <property type="entry name" value="Rof/RNase P subunit-like"/>
    <property type="match status" value="1"/>
</dbReference>